<dbReference type="EMBL" id="JABWUV010000001">
    <property type="protein sequence ID" value="KAF6387756.1"/>
    <property type="molecule type" value="Genomic_DNA"/>
</dbReference>
<organism evidence="1 2">
    <name type="scientific">Myotis myotis</name>
    <name type="common">Greater mouse-eared bat</name>
    <name type="synonym">Vespertilio myotis</name>
    <dbReference type="NCBI Taxonomy" id="51298"/>
    <lineage>
        <taxon>Eukaryota</taxon>
        <taxon>Metazoa</taxon>
        <taxon>Chordata</taxon>
        <taxon>Craniata</taxon>
        <taxon>Vertebrata</taxon>
        <taxon>Euteleostomi</taxon>
        <taxon>Mammalia</taxon>
        <taxon>Eutheria</taxon>
        <taxon>Laurasiatheria</taxon>
        <taxon>Chiroptera</taxon>
        <taxon>Yangochiroptera</taxon>
        <taxon>Vespertilionidae</taxon>
        <taxon>Myotis</taxon>
    </lineage>
</organism>
<proteinExistence type="predicted"/>
<protein>
    <submittedName>
        <fullName evidence="1">Uncharacterized protein</fullName>
    </submittedName>
</protein>
<dbReference type="AlphaFoldDB" id="A0A7J8ANF3"/>
<evidence type="ECO:0000313" key="2">
    <source>
        <dbReference type="Proteomes" id="UP000527355"/>
    </source>
</evidence>
<reference evidence="1 2" key="1">
    <citation type="journal article" date="2020" name="Nature">
        <title>Six reference-quality genomes reveal evolution of bat adaptations.</title>
        <authorList>
            <person name="Jebb D."/>
            <person name="Huang Z."/>
            <person name="Pippel M."/>
            <person name="Hughes G.M."/>
            <person name="Lavrichenko K."/>
            <person name="Devanna P."/>
            <person name="Winkler S."/>
            <person name="Jermiin L.S."/>
            <person name="Skirmuntt E.C."/>
            <person name="Katzourakis A."/>
            <person name="Burkitt-Gray L."/>
            <person name="Ray D.A."/>
            <person name="Sullivan K.A.M."/>
            <person name="Roscito J.G."/>
            <person name="Kirilenko B.M."/>
            <person name="Davalos L.M."/>
            <person name="Corthals A.P."/>
            <person name="Power M.L."/>
            <person name="Jones G."/>
            <person name="Ransome R.D."/>
            <person name="Dechmann D.K.N."/>
            <person name="Locatelli A.G."/>
            <person name="Puechmaille S.J."/>
            <person name="Fedrigo O."/>
            <person name="Jarvis E.D."/>
            <person name="Hiller M."/>
            <person name="Vernes S.C."/>
            <person name="Myers E.W."/>
            <person name="Teeling E.C."/>
        </authorList>
    </citation>
    <scope>NUCLEOTIDE SEQUENCE [LARGE SCALE GENOMIC DNA]</scope>
    <source>
        <strain evidence="1">MMyoMyo1</strain>
        <tissue evidence="1">Flight muscle</tissue>
    </source>
</reference>
<name>A0A7J8ANF3_MYOMY</name>
<accession>A0A7J8ANF3</accession>
<sequence>MGACSSLADSSFPESEGLVLKVPLQPLAGWLCPRPDKQSLFIIPWTREAHLCCSGAPAASASWPGPGAHLSSREEASTVFAETCLQLFFCWSLPYTLPGLTRFFSTCISVSFSRPLRTFQ</sequence>
<keyword evidence="2" id="KW-1185">Reference proteome</keyword>
<evidence type="ECO:0000313" key="1">
    <source>
        <dbReference type="EMBL" id="KAF6387756.1"/>
    </source>
</evidence>
<comment type="caution">
    <text evidence="1">The sequence shown here is derived from an EMBL/GenBank/DDBJ whole genome shotgun (WGS) entry which is preliminary data.</text>
</comment>
<gene>
    <name evidence="1" type="ORF">mMyoMyo1_008194</name>
</gene>
<dbReference type="Proteomes" id="UP000527355">
    <property type="component" value="Unassembled WGS sequence"/>
</dbReference>